<keyword evidence="2" id="KW-1185">Reference proteome</keyword>
<reference evidence="1 2" key="1">
    <citation type="submission" date="2018-08" db="EMBL/GenBank/DDBJ databases">
        <title>The reduced genetic potential of extracellular carbohydrate catabolism in Euzebyella marina RN62, a Flavobacteriia bacterium isolated from the hadal water.</title>
        <authorList>
            <person name="Xue C."/>
        </authorList>
    </citation>
    <scope>NUCLEOTIDE SEQUENCE [LARGE SCALE GENOMIC DNA]</scope>
    <source>
        <strain evidence="1 2">RN62</strain>
    </source>
</reference>
<dbReference type="RefSeq" id="WP_121847702.1">
    <property type="nucleotide sequence ID" value="NZ_CP032050.1"/>
</dbReference>
<dbReference type="OrthoDB" id="9809409at2"/>
<accession>A0A3G2L306</accession>
<dbReference type="EMBL" id="CP032050">
    <property type="protein sequence ID" value="AYN66650.1"/>
    <property type="molecule type" value="Genomic_DNA"/>
</dbReference>
<dbReference type="Gene3D" id="3.20.20.80">
    <property type="entry name" value="Glycosidases"/>
    <property type="match status" value="1"/>
</dbReference>
<dbReference type="KEGG" id="emar:D1013_04250"/>
<sequence>MPKNVNNFHKQLRSLLPDAFILTVVVATSPDTKPWKRKTTIKELTILIKYIDQLSFLFYDTHINSQNIFENNCVSQIKDIEELKNQNSSTQFLVSIGTFVNRPELREFRNLKIENIPNTLQTIKKSILIVNDSIKLVDGISIYYDWQTEKSEWKQFREHWAN</sequence>
<name>A0A3G2L306_9FLAO</name>
<protein>
    <submittedName>
        <fullName evidence="1">Uncharacterized protein</fullName>
    </submittedName>
</protein>
<dbReference type="AlphaFoldDB" id="A0A3G2L306"/>
<gene>
    <name evidence="1" type="ORF">D1013_04250</name>
</gene>
<evidence type="ECO:0000313" key="1">
    <source>
        <dbReference type="EMBL" id="AYN66650.1"/>
    </source>
</evidence>
<proteinExistence type="predicted"/>
<dbReference type="Proteomes" id="UP000276309">
    <property type="component" value="Chromosome"/>
</dbReference>
<organism evidence="1 2">
    <name type="scientific">Euzebyella marina</name>
    <dbReference type="NCBI Taxonomy" id="1761453"/>
    <lineage>
        <taxon>Bacteria</taxon>
        <taxon>Pseudomonadati</taxon>
        <taxon>Bacteroidota</taxon>
        <taxon>Flavobacteriia</taxon>
        <taxon>Flavobacteriales</taxon>
        <taxon>Flavobacteriaceae</taxon>
        <taxon>Euzebyella</taxon>
    </lineage>
</organism>
<evidence type="ECO:0000313" key="2">
    <source>
        <dbReference type="Proteomes" id="UP000276309"/>
    </source>
</evidence>